<reference evidence="1 3" key="2">
    <citation type="journal article" date="2014" name="BMC Genomics">
        <title>An improved genome release (version Mt4.0) for the model legume Medicago truncatula.</title>
        <authorList>
            <person name="Tang H."/>
            <person name="Krishnakumar V."/>
            <person name="Bidwell S."/>
            <person name="Rosen B."/>
            <person name="Chan A."/>
            <person name="Zhou S."/>
            <person name="Gentzbittel L."/>
            <person name="Childs K.L."/>
            <person name="Yandell M."/>
            <person name="Gundlach H."/>
            <person name="Mayer K.F."/>
            <person name="Schwartz D.C."/>
            <person name="Town C.D."/>
        </authorList>
    </citation>
    <scope>GENOME REANNOTATION</scope>
    <source>
        <strain evidence="2 3">cv. Jemalong A17</strain>
    </source>
</reference>
<gene>
    <name evidence="1" type="ordered locus">MTR_7g074050</name>
</gene>
<sequence>MVMLFAASNICIEIDGMKAFIFKELAVDTEYNFNCSPNVVQGGGLCRYCVRLQYVPSLGNSVRSENWKKWLTLDDTR</sequence>
<reference evidence="2" key="3">
    <citation type="submission" date="2015-04" db="UniProtKB">
        <authorList>
            <consortium name="EnsemblPlants"/>
        </authorList>
    </citation>
    <scope>IDENTIFICATION</scope>
    <source>
        <strain evidence="2">cv. Jemalong A17</strain>
    </source>
</reference>
<accession>A0A0C3W8B7</accession>
<dbReference type="EMBL" id="CM001223">
    <property type="protein sequence ID" value="AES79867.2"/>
    <property type="molecule type" value="Genomic_DNA"/>
</dbReference>
<dbReference type="HOGENOM" id="CLU_2641907_0_0_1"/>
<keyword evidence="3" id="KW-1185">Reference proteome</keyword>
<dbReference type="PaxDb" id="3880-AES79867"/>
<protein>
    <submittedName>
        <fullName evidence="1 2">Uncharacterized protein</fullName>
    </submittedName>
</protein>
<evidence type="ECO:0000313" key="2">
    <source>
        <dbReference type="EnsemblPlants" id="AES79867"/>
    </source>
</evidence>
<evidence type="ECO:0000313" key="3">
    <source>
        <dbReference type="Proteomes" id="UP000002051"/>
    </source>
</evidence>
<organism evidence="1 3">
    <name type="scientific">Medicago truncatula</name>
    <name type="common">Barrel medic</name>
    <name type="synonym">Medicago tribuloides</name>
    <dbReference type="NCBI Taxonomy" id="3880"/>
    <lineage>
        <taxon>Eukaryota</taxon>
        <taxon>Viridiplantae</taxon>
        <taxon>Streptophyta</taxon>
        <taxon>Embryophyta</taxon>
        <taxon>Tracheophyta</taxon>
        <taxon>Spermatophyta</taxon>
        <taxon>Magnoliopsida</taxon>
        <taxon>eudicotyledons</taxon>
        <taxon>Gunneridae</taxon>
        <taxon>Pentapetalae</taxon>
        <taxon>rosids</taxon>
        <taxon>fabids</taxon>
        <taxon>Fabales</taxon>
        <taxon>Fabaceae</taxon>
        <taxon>Papilionoideae</taxon>
        <taxon>50 kb inversion clade</taxon>
        <taxon>NPAAA clade</taxon>
        <taxon>Hologalegina</taxon>
        <taxon>IRL clade</taxon>
        <taxon>Trifolieae</taxon>
        <taxon>Medicago</taxon>
    </lineage>
</organism>
<proteinExistence type="predicted"/>
<reference evidence="1 3" key="1">
    <citation type="journal article" date="2011" name="Nature">
        <title>The Medicago genome provides insight into the evolution of rhizobial symbioses.</title>
        <authorList>
            <person name="Young N.D."/>
            <person name="Debelle F."/>
            <person name="Oldroyd G.E."/>
            <person name="Geurts R."/>
            <person name="Cannon S.B."/>
            <person name="Udvardi M.K."/>
            <person name="Benedito V.A."/>
            <person name="Mayer K.F."/>
            <person name="Gouzy J."/>
            <person name="Schoof H."/>
            <person name="Van de Peer Y."/>
            <person name="Proost S."/>
            <person name="Cook D.R."/>
            <person name="Meyers B.C."/>
            <person name="Spannagl M."/>
            <person name="Cheung F."/>
            <person name="De Mita S."/>
            <person name="Krishnakumar V."/>
            <person name="Gundlach H."/>
            <person name="Zhou S."/>
            <person name="Mudge J."/>
            <person name="Bharti A.K."/>
            <person name="Murray J.D."/>
            <person name="Naoumkina M.A."/>
            <person name="Rosen B."/>
            <person name="Silverstein K.A."/>
            <person name="Tang H."/>
            <person name="Rombauts S."/>
            <person name="Zhao P.X."/>
            <person name="Zhou P."/>
            <person name="Barbe V."/>
            <person name="Bardou P."/>
            <person name="Bechner M."/>
            <person name="Bellec A."/>
            <person name="Berger A."/>
            <person name="Berges H."/>
            <person name="Bidwell S."/>
            <person name="Bisseling T."/>
            <person name="Choisne N."/>
            <person name="Couloux A."/>
            <person name="Denny R."/>
            <person name="Deshpande S."/>
            <person name="Dai X."/>
            <person name="Doyle J.J."/>
            <person name="Dudez A.M."/>
            <person name="Farmer A.D."/>
            <person name="Fouteau S."/>
            <person name="Franken C."/>
            <person name="Gibelin C."/>
            <person name="Gish J."/>
            <person name="Goldstein S."/>
            <person name="Gonzalez A.J."/>
            <person name="Green P.J."/>
            <person name="Hallab A."/>
            <person name="Hartog M."/>
            <person name="Hua A."/>
            <person name="Humphray S.J."/>
            <person name="Jeong D.H."/>
            <person name="Jing Y."/>
            <person name="Jocker A."/>
            <person name="Kenton S.M."/>
            <person name="Kim D.J."/>
            <person name="Klee K."/>
            <person name="Lai H."/>
            <person name="Lang C."/>
            <person name="Lin S."/>
            <person name="Macmil S.L."/>
            <person name="Magdelenat G."/>
            <person name="Matthews L."/>
            <person name="McCorrison J."/>
            <person name="Monaghan E.L."/>
            <person name="Mun J.H."/>
            <person name="Najar F.Z."/>
            <person name="Nicholson C."/>
            <person name="Noirot C."/>
            <person name="O'Bleness M."/>
            <person name="Paule C.R."/>
            <person name="Poulain J."/>
            <person name="Prion F."/>
            <person name="Qin B."/>
            <person name="Qu C."/>
            <person name="Retzel E.F."/>
            <person name="Riddle C."/>
            <person name="Sallet E."/>
            <person name="Samain S."/>
            <person name="Samson N."/>
            <person name="Sanders I."/>
            <person name="Saurat O."/>
            <person name="Scarpelli C."/>
            <person name="Schiex T."/>
            <person name="Segurens B."/>
            <person name="Severin A.J."/>
            <person name="Sherrier D.J."/>
            <person name="Shi R."/>
            <person name="Sims S."/>
            <person name="Singer S.R."/>
            <person name="Sinharoy S."/>
            <person name="Sterck L."/>
            <person name="Viollet A."/>
            <person name="Wang B.B."/>
            <person name="Wang K."/>
            <person name="Wang M."/>
            <person name="Wang X."/>
            <person name="Warfsmann J."/>
            <person name="Weissenbach J."/>
            <person name="White D.D."/>
            <person name="White J.D."/>
            <person name="Wiley G.B."/>
            <person name="Wincker P."/>
            <person name="Xing Y."/>
            <person name="Yang L."/>
            <person name="Yao Z."/>
            <person name="Ying F."/>
            <person name="Zhai J."/>
            <person name="Zhou L."/>
            <person name="Zuber A."/>
            <person name="Denarie J."/>
            <person name="Dixon R.A."/>
            <person name="May G.D."/>
            <person name="Schwartz D.C."/>
            <person name="Rogers J."/>
            <person name="Quetier F."/>
            <person name="Town C.D."/>
            <person name="Roe B.A."/>
        </authorList>
    </citation>
    <scope>NUCLEOTIDE SEQUENCE [LARGE SCALE GENOMIC DNA]</scope>
    <source>
        <strain evidence="1">A17</strain>
        <strain evidence="2 3">cv. Jemalong A17</strain>
    </source>
</reference>
<accession>G7KY79</accession>
<dbReference type="EnsemblPlants" id="AES79867">
    <property type="protein sequence ID" value="AES79867"/>
    <property type="gene ID" value="MTR_7g074050"/>
</dbReference>
<evidence type="ECO:0000313" key="1">
    <source>
        <dbReference type="EMBL" id="AES79867.2"/>
    </source>
</evidence>
<dbReference type="Proteomes" id="UP000002051">
    <property type="component" value="Unassembled WGS sequence"/>
</dbReference>
<dbReference type="AlphaFoldDB" id="G7KY79"/>
<name>G7KY79_MEDTR</name>